<protein>
    <recommendedName>
        <fullName evidence="1">Methyltransferase type 11 domain-containing protein</fullName>
    </recommendedName>
</protein>
<dbReference type="Gene3D" id="3.40.50.150">
    <property type="entry name" value="Vaccinia Virus protein VP39"/>
    <property type="match status" value="1"/>
</dbReference>
<dbReference type="InterPro" id="IPR036188">
    <property type="entry name" value="FAD/NAD-bd_sf"/>
</dbReference>
<dbReference type="EMBL" id="KI912109">
    <property type="protein sequence ID" value="ETS86328.1"/>
    <property type="molecule type" value="Genomic_DNA"/>
</dbReference>
<dbReference type="InParanoid" id="W3XJW6"/>
<dbReference type="Gene3D" id="3.50.50.60">
    <property type="entry name" value="FAD/NAD(P)-binding domain"/>
    <property type="match status" value="2"/>
</dbReference>
<accession>W3XJW6</accession>
<evidence type="ECO:0000259" key="1">
    <source>
        <dbReference type="Pfam" id="PF08241"/>
    </source>
</evidence>
<dbReference type="Pfam" id="PF08241">
    <property type="entry name" value="Methyltransf_11"/>
    <property type="match status" value="1"/>
</dbReference>
<feature type="domain" description="Methyltransferase type 11" evidence="1">
    <location>
        <begin position="48"/>
        <end position="146"/>
    </location>
</feature>
<dbReference type="RefSeq" id="XP_007826928.1">
    <property type="nucleotide sequence ID" value="XM_007828737.1"/>
</dbReference>
<dbReference type="KEGG" id="pfy:PFICI_00156"/>
<dbReference type="Proteomes" id="UP000030651">
    <property type="component" value="Unassembled WGS sequence"/>
</dbReference>
<keyword evidence="3" id="KW-1185">Reference proteome</keyword>
<proteinExistence type="predicted"/>
<gene>
    <name evidence="2" type="ORF">PFICI_00156</name>
</gene>
<reference evidence="3" key="1">
    <citation type="journal article" date="2015" name="BMC Genomics">
        <title>Genomic and transcriptomic analysis of the endophytic fungus Pestalotiopsis fici reveals its lifestyle and high potential for synthesis of natural products.</title>
        <authorList>
            <person name="Wang X."/>
            <person name="Zhang X."/>
            <person name="Liu L."/>
            <person name="Xiang M."/>
            <person name="Wang W."/>
            <person name="Sun X."/>
            <person name="Che Y."/>
            <person name="Guo L."/>
            <person name="Liu G."/>
            <person name="Guo L."/>
            <person name="Wang C."/>
            <person name="Yin W.B."/>
            <person name="Stadler M."/>
            <person name="Zhang X."/>
            <person name="Liu X."/>
        </authorList>
    </citation>
    <scope>NUCLEOTIDE SEQUENCE [LARGE SCALE GENOMIC DNA]</scope>
    <source>
        <strain evidence="3">W106-1 / CGMCC3.15140</strain>
    </source>
</reference>
<dbReference type="InterPro" id="IPR029063">
    <property type="entry name" value="SAM-dependent_MTases_sf"/>
</dbReference>
<organism evidence="2 3">
    <name type="scientific">Pestalotiopsis fici (strain W106-1 / CGMCC3.15140)</name>
    <dbReference type="NCBI Taxonomy" id="1229662"/>
    <lineage>
        <taxon>Eukaryota</taxon>
        <taxon>Fungi</taxon>
        <taxon>Dikarya</taxon>
        <taxon>Ascomycota</taxon>
        <taxon>Pezizomycotina</taxon>
        <taxon>Sordariomycetes</taxon>
        <taxon>Xylariomycetidae</taxon>
        <taxon>Amphisphaeriales</taxon>
        <taxon>Sporocadaceae</taxon>
        <taxon>Pestalotiopsis</taxon>
    </lineage>
</organism>
<dbReference type="SUPFAM" id="SSF53335">
    <property type="entry name" value="S-adenosyl-L-methionine-dependent methyltransferases"/>
    <property type="match status" value="1"/>
</dbReference>
<evidence type="ECO:0000313" key="2">
    <source>
        <dbReference type="EMBL" id="ETS86328.1"/>
    </source>
</evidence>
<dbReference type="GO" id="GO:0008757">
    <property type="term" value="F:S-adenosylmethionine-dependent methyltransferase activity"/>
    <property type="evidence" value="ECO:0007669"/>
    <property type="project" value="InterPro"/>
</dbReference>
<dbReference type="eggNOG" id="ENOG502STXZ">
    <property type="taxonomic scope" value="Eukaryota"/>
</dbReference>
<dbReference type="GeneID" id="19265169"/>
<dbReference type="SUPFAM" id="SSF51905">
    <property type="entry name" value="FAD/NAD(P)-binding domain"/>
    <property type="match status" value="1"/>
</dbReference>
<dbReference type="InterPro" id="IPR013216">
    <property type="entry name" value="Methyltransf_11"/>
</dbReference>
<dbReference type="HOGENOM" id="CLU_769666_0_0_1"/>
<dbReference type="OrthoDB" id="2013972at2759"/>
<name>W3XJW6_PESFW</name>
<dbReference type="AlphaFoldDB" id="W3XJW6"/>
<evidence type="ECO:0000313" key="3">
    <source>
        <dbReference type="Proteomes" id="UP000030651"/>
    </source>
</evidence>
<sequence>MSATFFPKQAVKFDGALAQELQGNVTEGIAQELLKVVPPIKSGFVIHDNGCGYGSMTGEIMNSGVPNDIKIHATDKSANYLAQLRSTLTKNPSWPVEVAEVNANDLTFADNYFDLSITDFVLLGLDDEIGAAKHILRTVKPGGTAAIAVWKEKPWQAALKEAHRRTPGDDAPIPPFLAVVDYDTEQFKSILNQALDWIAMPQFTSHISHLTAQLASTVTIYTHGNEELAKQIAPMLEGKPWKADTRKIAKFALKSPGDTTVEITFEDGTTATEAFIGHAPMTLVRGPFAEQLGLKLSPTGGEYETNGPFQATSVPGVYAAGDTIHMFKVWPNAVATGAQAAAGVAVKLQEEKWNLPSIFG</sequence>